<evidence type="ECO:0000256" key="6">
    <source>
        <dbReference type="ARBA" id="ARBA00023136"/>
    </source>
</evidence>
<feature type="transmembrane region" description="Helical" evidence="7">
    <location>
        <begin position="426"/>
        <end position="454"/>
    </location>
</feature>
<evidence type="ECO:0000313" key="10">
    <source>
        <dbReference type="EMBL" id="MUN63094.1"/>
    </source>
</evidence>
<dbReference type="GO" id="GO:0005886">
    <property type="term" value="C:plasma membrane"/>
    <property type="evidence" value="ECO:0007669"/>
    <property type="project" value="UniProtKB-SubCell"/>
</dbReference>
<comment type="caution">
    <text evidence="10">The sequence shown here is derived from an EMBL/GenBank/DDBJ whole genome shotgun (WGS) entry which is preliminary data.</text>
</comment>
<feature type="transmembrane region" description="Helical" evidence="7">
    <location>
        <begin position="180"/>
        <end position="200"/>
    </location>
</feature>
<evidence type="ECO:0000256" key="3">
    <source>
        <dbReference type="ARBA" id="ARBA00022475"/>
    </source>
</evidence>
<protein>
    <submittedName>
        <fullName evidence="10">ABC transporter permease subunit</fullName>
    </submittedName>
</protein>
<feature type="domain" description="ABC transmembrane type-1" evidence="9">
    <location>
        <begin position="101"/>
        <end position="298"/>
    </location>
</feature>
<evidence type="ECO:0000256" key="1">
    <source>
        <dbReference type="ARBA" id="ARBA00004651"/>
    </source>
</evidence>
<evidence type="ECO:0000256" key="4">
    <source>
        <dbReference type="ARBA" id="ARBA00022692"/>
    </source>
</evidence>
<evidence type="ECO:0000259" key="9">
    <source>
        <dbReference type="PROSITE" id="PS50928"/>
    </source>
</evidence>
<evidence type="ECO:0000256" key="8">
    <source>
        <dbReference type="SAM" id="MobiDB-lite"/>
    </source>
</evidence>
<feature type="transmembrane region" description="Helical" evidence="7">
    <location>
        <begin position="544"/>
        <end position="566"/>
    </location>
</feature>
<dbReference type="PANTHER" id="PTHR43163:SF3">
    <property type="entry name" value="PEPTIDE ABC TRANSPORTER PERMEASE PROTEIN"/>
    <property type="match status" value="1"/>
</dbReference>
<sequence>MRVRGGAAALVSRVVAFTAVVVLIGALPWLSGNSPEYTVLRARYADREATPEVLAQIRTELGLDRGPAAVFADWASGVLTGDFGTSWISGRPVLPGVLEALGVSVTLMGAALAVALLVAALTCVPTVRVGLAGRPARGAGAAAAALTALPEFLLAAVLLIVVAVWWGWLPPYGWRGPQHVVLPALALGLPAGGLIGRLLSTALAGAFTERWVHTWAVAGHSRARIARAVLHRALPGVIGQVALVVVGLTGGAVAVEEVFAIPGLGRSLLGAAAAQDIPALQAGVLLLLVLAAALGALAALVRRSLLGPAARSGDLPVPGPPPAPRRSWWVVPAVSAGALLAVIVAGLLRDPYTSAHARLEAPSWALPLGADAAGRDVLARVGHGALDTLGLALAVVAACLLTGLLVGMAGVWSTGPVEVTNAAPPIIAGILVVAVAGPSAAGAAVAVALVSWAPLAAHTAALVAEISARPYVRVLPLLGAGRARILAGTVLPTLLPEVARHAVLRLPGTALAIAALGFLGLGQQPPAPEWGLLLAEGIGYVERAPWTVLGPAGALVLASVLAVSLSSAERARRVSRPGPGHAAVAPVPGPGPESTGSAGSAGAAERARQLQT</sequence>
<dbReference type="AlphaFoldDB" id="A0A6N8GQK1"/>
<feature type="region of interest" description="Disordered" evidence="8">
    <location>
        <begin position="572"/>
        <end position="612"/>
    </location>
</feature>
<feature type="domain" description="ABC transmembrane type-1" evidence="9">
    <location>
        <begin position="381"/>
        <end position="567"/>
    </location>
</feature>
<feature type="transmembrane region" description="Helical" evidence="7">
    <location>
        <begin position="237"/>
        <end position="259"/>
    </location>
</feature>
<evidence type="ECO:0000313" key="11">
    <source>
        <dbReference type="Proteomes" id="UP000436989"/>
    </source>
</evidence>
<feature type="transmembrane region" description="Helical" evidence="7">
    <location>
        <begin position="391"/>
        <end position="414"/>
    </location>
</feature>
<dbReference type="GO" id="GO:0055085">
    <property type="term" value="P:transmembrane transport"/>
    <property type="evidence" value="ECO:0007669"/>
    <property type="project" value="InterPro"/>
</dbReference>
<dbReference type="InterPro" id="IPR000515">
    <property type="entry name" value="MetI-like"/>
</dbReference>
<dbReference type="Pfam" id="PF00528">
    <property type="entry name" value="BPD_transp_1"/>
    <property type="match status" value="2"/>
</dbReference>
<dbReference type="Proteomes" id="UP000436989">
    <property type="component" value="Unassembled WGS sequence"/>
</dbReference>
<keyword evidence="6 7" id="KW-0472">Membrane</keyword>
<proteinExistence type="inferred from homology"/>
<dbReference type="PANTHER" id="PTHR43163">
    <property type="entry name" value="DIPEPTIDE TRANSPORT SYSTEM PERMEASE PROTEIN DPPB-RELATED"/>
    <property type="match status" value="1"/>
</dbReference>
<keyword evidence="2 7" id="KW-0813">Transport</keyword>
<dbReference type="EMBL" id="WOGU01000005">
    <property type="protein sequence ID" value="MUN63094.1"/>
    <property type="molecule type" value="Genomic_DNA"/>
</dbReference>
<feature type="transmembrane region" description="Helical" evidence="7">
    <location>
        <begin position="139"/>
        <end position="168"/>
    </location>
</feature>
<evidence type="ECO:0000256" key="2">
    <source>
        <dbReference type="ARBA" id="ARBA00022448"/>
    </source>
</evidence>
<feature type="transmembrane region" description="Helical" evidence="7">
    <location>
        <begin position="279"/>
        <end position="301"/>
    </location>
</feature>
<feature type="transmembrane region" description="Helical" evidence="7">
    <location>
        <begin position="7"/>
        <end position="30"/>
    </location>
</feature>
<feature type="transmembrane region" description="Helical" evidence="7">
    <location>
        <begin position="101"/>
        <end position="127"/>
    </location>
</feature>
<evidence type="ECO:0000256" key="5">
    <source>
        <dbReference type="ARBA" id="ARBA00022989"/>
    </source>
</evidence>
<dbReference type="Gene3D" id="1.10.3720.10">
    <property type="entry name" value="MetI-like"/>
    <property type="match status" value="1"/>
</dbReference>
<evidence type="ECO:0000256" key="7">
    <source>
        <dbReference type="RuleBase" id="RU363032"/>
    </source>
</evidence>
<organism evidence="10 11">
    <name type="scientific">Kocuria sediminis</name>
    <dbReference type="NCBI Taxonomy" id="1038857"/>
    <lineage>
        <taxon>Bacteria</taxon>
        <taxon>Bacillati</taxon>
        <taxon>Actinomycetota</taxon>
        <taxon>Actinomycetes</taxon>
        <taxon>Micrococcales</taxon>
        <taxon>Micrococcaceae</taxon>
        <taxon>Kocuria</taxon>
    </lineage>
</organism>
<gene>
    <name evidence="10" type="ORF">GMA12_08065</name>
</gene>
<keyword evidence="5 7" id="KW-1133">Transmembrane helix</keyword>
<feature type="transmembrane region" description="Helical" evidence="7">
    <location>
        <begin position="502"/>
        <end position="524"/>
    </location>
</feature>
<comment type="subcellular location">
    <subcellularLocation>
        <location evidence="1 7">Cell membrane</location>
        <topology evidence="1 7">Multi-pass membrane protein</topology>
    </subcellularLocation>
</comment>
<name>A0A6N8GQK1_9MICC</name>
<feature type="compositionally biased region" description="Low complexity" evidence="8">
    <location>
        <begin position="576"/>
        <end position="604"/>
    </location>
</feature>
<keyword evidence="11" id="KW-1185">Reference proteome</keyword>
<dbReference type="SUPFAM" id="SSF161098">
    <property type="entry name" value="MetI-like"/>
    <property type="match status" value="1"/>
</dbReference>
<dbReference type="InterPro" id="IPR035906">
    <property type="entry name" value="MetI-like_sf"/>
</dbReference>
<comment type="similarity">
    <text evidence="7">Belongs to the binding-protein-dependent transport system permease family.</text>
</comment>
<keyword evidence="4 7" id="KW-0812">Transmembrane</keyword>
<dbReference type="PROSITE" id="PS50928">
    <property type="entry name" value="ABC_TM1"/>
    <property type="match status" value="2"/>
</dbReference>
<reference evidence="10 11" key="1">
    <citation type="submission" date="2019-12" db="EMBL/GenBank/DDBJ databases">
        <authorList>
            <person name="Shi Y."/>
        </authorList>
    </citation>
    <scope>NUCLEOTIDE SEQUENCE [LARGE SCALE GENOMIC DNA]</scope>
    <source>
        <strain evidence="10 11">JCM 17929</strain>
    </source>
</reference>
<dbReference type="RefSeq" id="WP_162459625.1">
    <property type="nucleotide sequence ID" value="NZ_WOGU01000005.1"/>
</dbReference>
<accession>A0A6N8GQK1</accession>
<keyword evidence="3" id="KW-1003">Cell membrane</keyword>